<keyword evidence="3" id="KW-1185">Reference proteome</keyword>
<protein>
    <submittedName>
        <fullName evidence="2">Uncharacterized protein</fullName>
    </submittedName>
</protein>
<reference evidence="2" key="1">
    <citation type="submission" date="2015-04" db="UniProtKB">
        <authorList>
            <consortium name="EnsemblPlants"/>
        </authorList>
    </citation>
    <scope>IDENTIFICATION</scope>
</reference>
<evidence type="ECO:0000256" key="1">
    <source>
        <dbReference type="SAM" id="MobiDB-lite"/>
    </source>
</evidence>
<dbReference type="Gramene" id="OMERI10G03210.1">
    <property type="protein sequence ID" value="OMERI10G03210.1"/>
    <property type="gene ID" value="OMERI10G03210"/>
</dbReference>
<evidence type="ECO:0000313" key="2">
    <source>
        <dbReference type="EnsemblPlants" id="OMERI10G03210.1"/>
    </source>
</evidence>
<dbReference type="Proteomes" id="UP000008021">
    <property type="component" value="Chromosome 10"/>
</dbReference>
<feature type="region of interest" description="Disordered" evidence="1">
    <location>
        <begin position="29"/>
        <end position="112"/>
    </location>
</feature>
<proteinExistence type="predicted"/>
<dbReference type="HOGENOM" id="CLU_2149876_0_0_1"/>
<accession>A0A0E0EW81</accession>
<organism evidence="2">
    <name type="scientific">Oryza meridionalis</name>
    <dbReference type="NCBI Taxonomy" id="40149"/>
    <lineage>
        <taxon>Eukaryota</taxon>
        <taxon>Viridiplantae</taxon>
        <taxon>Streptophyta</taxon>
        <taxon>Embryophyta</taxon>
        <taxon>Tracheophyta</taxon>
        <taxon>Spermatophyta</taxon>
        <taxon>Magnoliopsida</taxon>
        <taxon>Liliopsida</taxon>
        <taxon>Poales</taxon>
        <taxon>Poaceae</taxon>
        <taxon>BOP clade</taxon>
        <taxon>Oryzoideae</taxon>
        <taxon>Oryzeae</taxon>
        <taxon>Oryzinae</taxon>
        <taxon>Oryza</taxon>
    </lineage>
</organism>
<dbReference type="AlphaFoldDB" id="A0A0E0EW81"/>
<reference evidence="2" key="2">
    <citation type="submission" date="2018-05" db="EMBL/GenBank/DDBJ databases">
        <title>OmerRS3 (Oryza meridionalis Reference Sequence Version 3).</title>
        <authorList>
            <person name="Zhang J."/>
            <person name="Kudrna D."/>
            <person name="Lee S."/>
            <person name="Talag J."/>
            <person name="Welchert J."/>
            <person name="Wing R.A."/>
        </authorList>
    </citation>
    <scope>NUCLEOTIDE SEQUENCE [LARGE SCALE GENOMIC DNA]</scope>
    <source>
        <strain evidence="2">cv. OR44</strain>
    </source>
</reference>
<name>A0A0E0EW81_9ORYZ</name>
<evidence type="ECO:0000313" key="3">
    <source>
        <dbReference type="Proteomes" id="UP000008021"/>
    </source>
</evidence>
<dbReference type="EnsemblPlants" id="OMERI10G03210.1">
    <property type="protein sequence ID" value="OMERI10G03210.1"/>
    <property type="gene ID" value="OMERI10G03210"/>
</dbReference>
<sequence length="112" mass="11992">MHAFTGFWPFFSRARRDAIAADKLASEARPALPPLRQEAKKGAKAALPDDDDYEPSAPPLPPGDDDDDEEPINLVFKGGDEAGGRRGGAPHRRRGSFQGNILAPVLGSTTKV</sequence>